<comment type="caution">
    <text evidence="2">The sequence shown here is derived from an EMBL/GenBank/DDBJ whole genome shotgun (WGS) entry which is preliminary data.</text>
</comment>
<dbReference type="InterPro" id="IPR059180">
    <property type="entry name" value="3D_YorM"/>
</dbReference>
<dbReference type="CDD" id="cd14667">
    <property type="entry name" value="3D_containing_proteins"/>
    <property type="match status" value="1"/>
</dbReference>
<sequence>MRKIILSSVAAITLLVTQVEIAYSTGEIKNTDNTKILPLEIVHKFKKETISVKDEKEDSESKHTIKFEDLGIQEITAFTSGYESTQKKKGHPLYGITASGTKAKQGRTVACPKTLPFGTEVYIPELDHTYVCEDRGAAITEGHLDIYFDNLKDAKEFGRQKLRVKIKVDFD</sequence>
<evidence type="ECO:0000313" key="3">
    <source>
        <dbReference type="Proteomes" id="UP001597180"/>
    </source>
</evidence>
<dbReference type="RefSeq" id="WP_345594944.1">
    <property type="nucleotide sequence ID" value="NZ_BAABJG010000055.1"/>
</dbReference>
<protein>
    <submittedName>
        <fullName evidence="2">3D domain-containing protein</fullName>
    </submittedName>
</protein>
<evidence type="ECO:0000259" key="1">
    <source>
        <dbReference type="Pfam" id="PF06725"/>
    </source>
</evidence>
<evidence type="ECO:0000313" key="2">
    <source>
        <dbReference type="EMBL" id="MFD1219603.1"/>
    </source>
</evidence>
<reference evidence="3" key="1">
    <citation type="journal article" date="2019" name="Int. J. Syst. Evol. Microbiol.">
        <title>The Global Catalogue of Microorganisms (GCM) 10K type strain sequencing project: providing services to taxonomists for standard genome sequencing and annotation.</title>
        <authorList>
            <consortium name="The Broad Institute Genomics Platform"/>
            <consortium name="The Broad Institute Genome Sequencing Center for Infectious Disease"/>
            <person name="Wu L."/>
            <person name="Ma J."/>
        </authorList>
    </citation>
    <scope>NUCLEOTIDE SEQUENCE [LARGE SCALE GENOMIC DNA]</scope>
    <source>
        <strain evidence="3">CCUG 53270</strain>
    </source>
</reference>
<accession>A0ABW3UFD7</accession>
<organism evidence="2 3">
    <name type="scientific">Paenibacillus vulneris</name>
    <dbReference type="NCBI Taxonomy" id="1133364"/>
    <lineage>
        <taxon>Bacteria</taxon>
        <taxon>Bacillati</taxon>
        <taxon>Bacillota</taxon>
        <taxon>Bacilli</taxon>
        <taxon>Bacillales</taxon>
        <taxon>Paenibacillaceae</taxon>
        <taxon>Paenibacillus</taxon>
    </lineage>
</organism>
<dbReference type="InterPro" id="IPR036908">
    <property type="entry name" value="RlpA-like_sf"/>
</dbReference>
<dbReference type="Pfam" id="PF06725">
    <property type="entry name" value="3D"/>
    <property type="match status" value="1"/>
</dbReference>
<dbReference type="EMBL" id="JBHTLU010000012">
    <property type="protein sequence ID" value="MFD1219603.1"/>
    <property type="molecule type" value="Genomic_DNA"/>
</dbReference>
<dbReference type="InterPro" id="IPR010611">
    <property type="entry name" value="3D_dom"/>
</dbReference>
<dbReference type="Proteomes" id="UP001597180">
    <property type="component" value="Unassembled WGS sequence"/>
</dbReference>
<name>A0ABW3UFD7_9BACL</name>
<keyword evidence="3" id="KW-1185">Reference proteome</keyword>
<feature type="domain" description="3D" evidence="1">
    <location>
        <begin position="112"/>
        <end position="165"/>
    </location>
</feature>
<gene>
    <name evidence="2" type="ORF">ACFQ4B_05700</name>
</gene>
<proteinExistence type="predicted"/>
<dbReference type="Gene3D" id="2.40.40.10">
    <property type="entry name" value="RlpA-like domain"/>
    <property type="match status" value="1"/>
</dbReference>